<proteinExistence type="predicted"/>
<sequence>MSMSAILTTYMEGLDWPVSMVGPRLYKFPKVSRFTGTKERSSRIPKHVNNSTPMALSLSLKSKPETRRIKPQRPFKALNLSKAEPKAREKSSMKKLYRKGKVHPSPPLISDHLAFLPATILTLTVTLSPEDREVLAYLISCSGSSGSFPGDRRNTQKSKSVGGVGDHPPMFRCNCFRCYMSYWVRWDSSPNRQVIHEIIDAFEDGLLQKKNTKNRKERRKGVYIGSDEVKGFEVSSGGDELDESESVEDQLLLGWLITYLSDEVLPQIIGINTCHEVWQTLETSFAAHSRARILQLRMELQVLKKGSDPISKYFQRAKTLAHQLAAAARPIQDEDLLLYILGGLPSEYGPFRTSISTRVESISLADLLGFLLTEEFRIAQDAIPSDLGVAANIAHRSTPPFDPNRNQQSFRGQRYHNTRTPRSRGRGRFSGHQRHGSTDSSASYSGSRPICQVCNRYGHVALQCHNRFNEAFHYAPPTPHTAQAYSSTLHAQPSDSWFPDSGATHHITSDLSNLTFSNSYNGSDSVKIGNGSSLAIHHIGHSTIHTPTSHFKMKNILHVPSVAKNLLFVNKFTKDNNCLFEFYPSHFSVKDIQTGKTLIQGPSSDGLYELRTSNAHPIGNKAALLHESLDSWHQRLGHPALRTTQSILQKLGLHFSSNNERPNST</sequence>
<keyword evidence="4" id="KW-1185">Reference proteome</keyword>
<organism evidence="3 4">
    <name type="scientific">Tetracentron sinense</name>
    <name type="common">Spur-leaf</name>
    <dbReference type="NCBI Taxonomy" id="13715"/>
    <lineage>
        <taxon>Eukaryota</taxon>
        <taxon>Viridiplantae</taxon>
        <taxon>Streptophyta</taxon>
        <taxon>Embryophyta</taxon>
        <taxon>Tracheophyta</taxon>
        <taxon>Spermatophyta</taxon>
        <taxon>Magnoliopsida</taxon>
        <taxon>Trochodendrales</taxon>
        <taxon>Trochodendraceae</taxon>
        <taxon>Tetracentron</taxon>
    </lineage>
</organism>
<feature type="compositionally biased region" description="Basic residues" evidence="1">
    <location>
        <begin position="413"/>
        <end position="435"/>
    </location>
</feature>
<protein>
    <recommendedName>
        <fullName evidence="2">Retrovirus-related Pol polyprotein from transposon TNT 1-94-like beta-barrel domain-containing protein</fullName>
    </recommendedName>
</protein>
<dbReference type="PANTHER" id="PTHR47481">
    <property type="match status" value="1"/>
</dbReference>
<feature type="compositionally biased region" description="Basic and acidic residues" evidence="1">
    <location>
        <begin position="83"/>
        <end position="92"/>
    </location>
</feature>
<evidence type="ECO:0000256" key="1">
    <source>
        <dbReference type="SAM" id="MobiDB-lite"/>
    </source>
</evidence>
<reference evidence="3 4" key="1">
    <citation type="submission" date="2020-04" db="EMBL/GenBank/DDBJ databases">
        <title>Plant Genome Project.</title>
        <authorList>
            <person name="Zhang R.-G."/>
        </authorList>
    </citation>
    <scope>NUCLEOTIDE SEQUENCE [LARGE SCALE GENOMIC DNA]</scope>
    <source>
        <strain evidence="3">YNK0</strain>
        <tissue evidence="3">Leaf</tissue>
    </source>
</reference>
<dbReference type="InterPro" id="IPR054722">
    <property type="entry name" value="PolX-like_BBD"/>
</dbReference>
<gene>
    <name evidence="3" type="ORF">HHK36_023922</name>
</gene>
<comment type="caution">
    <text evidence="3">The sequence shown here is derived from an EMBL/GenBank/DDBJ whole genome shotgun (WGS) entry which is preliminary data.</text>
</comment>
<dbReference type="AlphaFoldDB" id="A0A834YR32"/>
<evidence type="ECO:0000259" key="2">
    <source>
        <dbReference type="Pfam" id="PF22936"/>
    </source>
</evidence>
<dbReference type="PANTHER" id="PTHR47481:SF31">
    <property type="entry name" value="OS01G0873500 PROTEIN"/>
    <property type="match status" value="1"/>
</dbReference>
<feature type="domain" description="Retrovirus-related Pol polyprotein from transposon TNT 1-94-like beta-barrel" evidence="2">
    <location>
        <begin position="497"/>
        <end position="575"/>
    </location>
</feature>
<feature type="region of interest" description="Disordered" evidence="1">
    <location>
        <begin position="74"/>
        <end position="103"/>
    </location>
</feature>
<accession>A0A834YR32</accession>
<dbReference type="OMA" id="INTCHEV"/>
<name>A0A834YR32_TETSI</name>
<feature type="compositionally biased region" description="Basic residues" evidence="1">
    <location>
        <begin position="93"/>
        <end position="102"/>
    </location>
</feature>
<dbReference type="Pfam" id="PF14223">
    <property type="entry name" value="Retrotran_gag_2"/>
    <property type="match status" value="1"/>
</dbReference>
<feature type="region of interest" description="Disordered" evidence="1">
    <location>
        <begin position="394"/>
        <end position="446"/>
    </location>
</feature>
<evidence type="ECO:0000313" key="4">
    <source>
        <dbReference type="Proteomes" id="UP000655225"/>
    </source>
</evidence>
<dbReference type="OrthoDB" id="1752333at2759"/>
<dbReference type="Proteomes" id="UP000655225">
    <property type="component" value="Unassembled WGS sequence"/>
</dbReference>
<evidence type="ECO:0000313" key="3">
    <source>
        <dbReference type="EMBL" id="KAF8391616.1"/>
    </source>
</evidence>
<dbReference type="EMBL" id="JABCRI010000017">
    <property type="protein sequence ID" value="KAF8391616.1"/>
    <property type="molecule type" value="Genomic_DNA"/>
</dbReference>
<dbReference type="Pfam" id="PF22936">
    <property type="entry name" value="Pol_BBD"/>
    <property type="match status" value="1"/>
</dbReference>